<evidence type="ECO:0000313" key="1">
    <source>
        <dbReference type="EMBL" id="CAI3546815.1"/>
    </source>
</evidence>
<protein>
    <submittedName>
        <fullName evidence="1">Uncharacterized protein</fullName>
    </submittedName>
</protein>
<dbReference type="EMBL" id="CAMTCP010000076">
    <property type="protein sequence ID" value="CAI3546815.1"/>
    <property type="molecule type" value="Genomic_DNA"/>
</dbReference>
<dbReference type="Proteomes" id="UP001189143">
    <property type="component" value="Unassembled WGS sequence"/>
</dbReference>
<sequence>MNTIKIDKTKKSIDKIVQEIIDTININI</sequence>
<organism evidence="1 2">
    <name type="scientific">Clostridium neonatale</name>
    <dbReference type="NCBI Taxonomy" id="137838"/>
    <lineage>
        <taxon>Bacteria</taxon>
        <taxon>Bacillati</taxon>
        <taxon>Bacillota</taxon>
        <taxon>Clostridia</taxon>
        <taxon>Eubacteriales</taxon>
        <taxon>Clostridiaceae</taxon>
        <taxon>Clostridium</taxon>
    </lineage>
</organism>
<proteinExistence type="predicted"/>
<comment type="caution">
    <text evidence="1">The sequence shown here is derived from an EMBL/GenBank/DDBJ whole genome shotgun (WGS) entry which is preliminary data.</text>
</comment>
<accession>A0AAD2DDP2</accession>
<reference evidence="1" key="1">
    <citation type="submission" date="2022-10" db="EMBL/GenBank/DDBJ databases">
        <authorList>
            <person name="Aires J."/>
            <person name="Mesa V."/>
        </authorList>
    </citation>
    <scope>NUCLEOTIDE SEQUENCE</scope>
    <source>
        <strain evidence="1">Clostridium neonatale JD116</strain>
    </source>
</reference>
<evidence type="ECO:0000313" key="2">
    <source>
        <dbReference type="Proteomes" id="UP001189143"/>
    </source>
</evidence>
<name>A0AAD2DDP2_9CLOT</name>
<dbReference type="AlphaFoldDB" id="A0AAD2DDP2"/>
<gene>
    <name evidence="1" type="ORF">CNEO2_1690002</name>
</gene>